<dbReference type="RefSeq" id="WP_377401382.1">
    <property type="nucleotide sequence ID" value="NZ_JBHTFQ010000003.1"/>
</dbReference>
<proteinExistence type="predicted"/>
<comment type="caution">
    <text evidence="1">The sequence shown here is derived from an EMBL/GenBank/DDBJ whole genome shotgun (WGS) entry which is preliminary data.</text>
</comment>
<evidence type="ECO:0008006" key="3">
    <source>
        <dbReference type="Google" id="ProtNLM"/>
    </source>
</evidence>
<organism evidence="1 2">
    <name type="scientific">Plastorhodobacter daqingensis</name>
    <dbReference type="NCBI Taxonomy" id="1387281"/>
    <lineage>
        <taxon>Bacteria</taxon>
        <taxon>Pseudomonadati</taxon>
        <taxon>Pseudomonadota</taxon>
        <taxon>Alphaproteobacteria</taxon>
        <taxon>Rhodobacterales</taxon>
        <taxon>Paracoccaceae</taxon>
        <taxon>Plastorhodobacter</taxon>
    </lineage>
</organism>
<accession>A0ABW2UIY1</accession>
<dbReference type="InterPro" id="IPR036641">
    <property type="entry name" value="HPT_dom_sf"/>
</dbReference>
<evidence type="ECO:0000313" key="2">
    <source>
        <dbReference type="Proteomes" id="UP001596516"/>
    </source>
</evidence>
<dbReference type="Proteomes" id="UP001596516">
    <property type="component" value="Unassembled WGS sequence"/>
</dbReference>
<dbReference type="SUPFAM" id="SSF47226">
    <property type="entry name" value="Histidine-containing phosphotransfer domain, HPT domain"/>
    <property type="match status" value="1"/>
</dbReference>
<reference evidence="2" key="1">
    <citation type="journal article" date="2019" name="Int. J. Syst. Evol. Microbiol.">
        <title>The Global Catalogue of Microorganisms (GCM) 10K type strain sequencing project: providing services to taxonomists for standard genome sequencing and annotation.</title>
        <authorList>
            <consortium name="The Broad Institute Genomics Platform"/>
            <consortium name="The Broad Institute Genome Sequencing Center for Infectious Disease"/>
            <person name="Wu L."/>
            <person name="Ma J."/>
        </authorList>
    </citation>
    <scope>NUCLEOTIDE SEQUENCE [LARGE SCALE GENOMIC DNA]</scope>
    <source>
        <strain evidence="2">CGMCC 1.12750</strain>
    </source>
</reference>
<sequence length="152" mass="15952">MSGFFAAEAPPALTVAVREMHTSATPRRFSCNSAAQAAMAAARLDRTILGALQELMGTGWPNALAQIRCDLETVRVALAAEGALGDRALLRAQSHVLIAVAGTLGGLRVQRLAEELNRAAHTDGMPTIALGRALLQEIGALVDMIAEPERVS</sequence>
<keyword evidence="2" id="KW-1185">Reference proteome</keyword>
<dbReference type="EMBL" id="JBHTFQ010000003">
    <property type="protein sequence ID" value="MFC7703985.1"/>
    <property type="molecule type" value="Genomic_DNA"/>
</dbReference>
<evidence type="ECO:0000313" key="1">
    <source>
        <dbReference type="EMBL" id="MFC7703985.1"/>
    </source>
</evidence>
<protein>
    <recommendedName>
        <fullName evidence="3">HPt domain-containing protein</fullName>
    </recommendedName>
</protein>
<name>A0ABW2UIY1_9RHOB</name>
<gene>
    <name evidence="1" type="ORF">ACFQXB_07245</name>
</gene>